<comment type="caution">
    <text evidence="2">The sequence shown here is derived from an EMBL/GenBank/DDBJ whole genome shotgun (WGS) entry which is preliminary data.</text>
</comment>
<dbReference type="EMBL" id="JACHVZ010000031">
    <property type="protein sequence ID" value="MBB2932728.1"/>
    <property type="molecule type" value="Genomic_DNA"/>
</dbReference>
<keyword evidence="1" id="KW-0472">Membrane</keyword>
<keyword evidence="3" id="KW-1185">Reference proteome</keyword>
<dbReference type="Proteomes" id="UP000533533">
    <property type="component" value="Unassembled WGS sequence"/>
</dbReference>
<name>A0ABR6G0A2_9BURK</name>
<feature type="transmembrane region" description="Helical" evidence="1">
    <location>
        <begin position="47"/>
        <end position="69"/>
    </location>
</feature>
<protein>
    <submittedName>
        <fullName evidence="2">Uncharacterized protein</fullName>
    </submittedName>
</protein>
<gene>
    <name evidence="2" type="ORF">FHX59_007216</name>
</gene>
<evidence type="ECO:0000256" key="1">
    <source>
        <dbReference type="SAM" id="Phobius"/>
    </source>
</evidence>
<accession>A0ABR6G0A2</accession>
<keyword evidence="1" id="KW-1133">Transmembrane helix</keyword>
<evidence type="ECO:0000313" key="2">
    <source>
        <dbReference type="EMBL" id="MBB2932728.1"/>
    </source>
</evidence>
<sequence length="197" mass="22265">MSEIPCSLELQLRRCASDAGVLSAHVIRMCCDGFRQHMGRETRRQRFAPAVVIGPFVLLVALTLFFGFLSRPDPMLASFVGVLSWIVTFYGMAGRLHAQRMRSASRLEAGRIDAWATMLGRLQLSLRYVVEMDVRTVLHRLPVMLCRLRGCLRLRLGLIDHTLITSRLVPPKARVRLSVARIPRLFAAPAVRFSLRP</sequence>
<evidence type="ECO:0000313" key="3">
    <source>
        <dbReference type="Proteomes" id="UP000533533"/>
    </source>
</evidence>
<dbReference type="RefSeq" id="WP_133253745.1">
    <property type="nucleotide sequence ID" value="NZ_JACHVZ010000031.1"/>
</dbReference>
<keyword evidence="1" id="KW-0812">Transmembrane</keyword>
<reference evidence="2 3" key="1">
    <citation type="submission" date="2020-08" db="EMBL/GenBank/DDBJ databases">
        <title>Genomic Encyclopedia of Type Strains, Phase IV (KMG-V): Genome sequencing to study the core and pangenomes of soil and plant-associated prokaryotes.</title>
        <authorList>
            <person name="Whitman W."/>
        </authorList>
    </citation>
    <scope>NUCLEOTIDE SEQUENCE [LARGE SCALE GENOMIC DNA]</scope>
    <source>
        <strain evidence="2 3">SRMrh-85</strain>
    </source>
</reference>
<organism evidence="2 3">
    <name type="scientific">Paraburkholderia silvatlantica</name>
    <dbReference type="NCBI Taxonomy" id="321895"/>
    <lineage>
        <taxon>Bacteria</taxon>
        <taxon>Pseudomonadati</taxon>
        <taxon>Pseudomonadota</taxon>
        <taxon>Betaproteobacteria</taxon>
        <taxon>Burkholderiales</taxon>
        <taxon>Burkholderiaceae</taxon>
        <taxon>Paraburkholderia</taxon>
    </lineage>
</organism>
<proteinExistence type="predicted"/>
<feature type="transmembrane region" description="Helical" evidence="1">
    <location>
        <begin position="75"/>
        <end position="93"/>
    </location>
</feature>